<dbReference type="GO" id="GO:0080008">
    <property type="term" value="C:Cul4-RING E3 ubiquitin ligase complex"/>
    <property type="evidence" value="ECO:0007669"/>
    <property type="project" value="TreeGrafter"/>
</dbReference>
<name>A0A0N0NNP8_9EURO</name>
<evidence type="ECO:0000313" key="4">
    <source>
        <dbReference type="EMBL" id="KPI41798.1"/>
    </source>
</evidence>
<dbReference type="PANTHER" id="PTHR44472:SF1">
    <property type="entry name" value="DDB1 AND CUL4 ASSOCIATED FACTOR 4"/>
    <property type="match status" value="1"/>
</dbReference>
<evidence type="ECO:0000256" key="3">
    <source>
        <dbReference type="SAM" id="MobiDB-lite"/>
    </source>
</evidence>
<dbReference type="VEuPathDB" id="FungiDB:AB675_5464"/>
<reference evidence="4 5" key="1">
    <citation type="submission" date="2015-06" db="EMBL/GenBank/DDBJ databases">
        <title>Draft genome of the ant-associated black yeast Phialophora attae CBS 131958.</title>
        <authorList>
            <person name="Moreno L.F."/>
            <person name="Stielow B.J."/>
            <person name="de Hoog S."/>
            <person name="Vicente V.A."/>
            <person name="Weiss V.A."/>
            <person name="de Vries M."/>
            <person name="Cruz L.M."/>
            <person name="Souza E.M."/>
        </authorList>
    </citation>
    <scope>NUCLEOTIDE SEQUENCE [LARGE SCALE GENOMIC DNA]</scope>
    <source>
        <strain evidence="4 5">CBS 131958</strain>
    </source>
</reference>
<feature type="compositionally biased region" description="Low complexity" evidence="3">
    <location>
        <begin position="68"/>
        <end position="77"/>
    </location>
</feature>
<dbReference type="RefSeq" id="XP_018001761.1">
    <property type="nucleotide sequence ID" value="XM_018145676.1"/>
</dbReference>
<dbReference type="Proteomes" id="UP000038010">
    <property type="component" value="Unassembled WGS sequence"/>
</dbReference>
<dbReference type="PANTHER" id="PTHR44472">
    <property type="entry name" value="DDB1- AND CUL4-ASSOCIATED FACTOR 4-RELATED"/>
    <property type="match status" value="1"/>
</dbReference>
<evidence type="ECO:0000313" key="5">
    <source>
        <dbReference type="Proteomes" id="UP000038010"/>
    </source>
</evidence>
<keyword evidence="5" id="KW-1185">Reference proteome</keyword>
<keyword evidence="2" id="KW-0677">Repeat</keyword>
<evidence type="ECO:0000256" key="1">
    <source>
        <dbReference type="ARBA" id="ARBA00022574"/>
    </source>
</evidence>
<keyword evidence="1" id="KW-0853">WD repeat</keyword>
<dbReference type="InterPro" id="IPR052254">
    <property type="entry name" value="CUL4-DDB1_E3_ligase_receptor"/>
</dbReference>
<dbReference type="STRING" id="1664694.A0A0N0NNP8"/>
<accession>A0A0N0NNP8</accession>
<evidence type="ECO:0000256" key="2">
    <source>
        <dbReference type="ARBA" id="ARBA00022737"/>
    </source>
</evidence>
<comment type="caution">
    <text evidence="4">The sequence shown here is derived from an EMBL/GenBank/DDBJ whole genome shotgun (WGS) entry which is preliminary data.</text>
</comment>
<sequence length="539" mass="59518">MAREIPGFIYDASKGKYFRIQENHRNTQHVAQRDRSTTKYSREAVEGRRRLEKESVPRKKLKLGGSGSSSLSGGSRSTADSSIQTKSLRRLDDEIELRLRLGTGSSRQRMHVGDLVNERYAASLAPRPLSNGSTDFVSPMFTIDPHNKVLYSHTRSWRHRPEFSSTPLEYDCKINGEHAAFGYRRINTTSIFDCESLLFATPLTSEVVLWGTGNTIGDRSLNTSTLYSGQGTDLPWHRFREDFGDWGTTTRTIAPPHKVEFFGAATSGYGSGSADDMPSVAIATSRGVGLLYDAAGRLVIRSSCGCGRGQTTDDDHDPKCEVVSVAWQSKHIWLAGTKGGLIQLGDVRDPHAPVIPRIRTPYGGANHIASVGIELVWGVLSWGVNGAGVYDLRYCRDMLSTKMPNGEIKCSHELTDPLYTFDVTRYGHQYYQPLGWAYDDSTGIVAAAHSTYINQSKIALWDLRSGQLLTTRSAGTASGGALYCSATGLGKHNKIYFADNLADREFKDEVRCMQFVDLEGSATKSLVVSTEDKLDIWEV</sequence>
<gene>
    <name evidence="4" type="ORF">AB675_5464</name>
</gene>
<dbReference type="GeneID" id="28737556"/>
<organism evidence="4 5">
    <name type="scientific">Cyphellophora attinorum</name>
    <dbReference type="NCBI Taxonomy" id="1664694"/>
    <lineage>
        <taxon>Eukaryota</taxon>
        <taxon>Fungi</taxon>
        <taxon>Dikarya</taxon>
        <taxon>Ascomycota</taxon>
        <taxon>Pezizomycotina</taxon>
        <taxon>Eurotiomycetes</taxon>
        <taxon>Chaetothyriomycetidae</taxon>
        <taxon>Chaetothyriales</taxon>
        <taxon>Cyphellophoraceae</taxon>
        <taxon>Cyphellophora</taxon>
    </lineage>
</organism>
<feature type="region of interest" description="Disordered" evidence="3">
    <location>
        <begin position="25"/>
        <end position="85"/>
    </location>
</feature>
<dbReference type="AlphaFoldDB" id="A0A0N0NNP8"/>
<feature type="compositionally biased region" description="Basic and acidic residues" evidence="3">
    <location>
        <begin position="25"/>
        <end position="57"/>
    </location>
</feature>
<dbReference type="EMBL" id="LFJN01000008">
    <property type="protein sequence ID" value="KPI41798.1"/>
    <property type="molecule type" value="Genomic_DNA"/>
</dbReference>
<protein>
    <submittedName>
        <fullName evidence="4">Uncharacterized protein</fullName>
    </submittedName>
</protein>
<proteinExistence type="predicted"/>
<dbReference type="OrthoDB" id="128867at2759"/>